<feature type="domain" description="Cyclin-like" evidence="10">
    <location>
        <begin position="139"/>
        <end position="224"/>
    </location>
</feature>
<dbReference type="Proteomes" id="UP001044222">
    <property type="component" value="Unassembled WGS sequence"/>
</dbReference>
<feature type="domain" description="Cyclin C-terminal" evidence="11">
    <location>
        <begin position="233"/>
        <end position="355"/>
    </location>
</feature>
<dbReference type="SMART" id="SM00385">
    <property type="entry name" value="CYCLIN"/>
    <property type="match status" value="1"/>
</dbReference>
<dbReference type="GO" id="GO:0051301">
    <property type="term" value="P:cell division"/>
    <property type="evidence" value="ECO:0007669"/>
    <property type="project" value="UniProtKB-KW"/>
</dbReference>
<evidence type="ECO:0000256" key="6">
    <source>
        <dbReference type="ARBA" id="ARBA00023242"/>
    </source>
</evidence>
<dbReference type="GO" id="GO:0005634">
    <property type="term" value="C:nucleus"/>
    <property type="evidence" value="ECO:0007669"/>
    <property type="project" value="UniProtKB-SubCell"/>
</dbReference>
<sequence>MSRRSGRVTLQDRNENTIQPVKITRKRKSEQCNKKKAHLAKKKQSYEIQNRWTQGGVSPCVLVETPHKELETASDLTGFKQYRFKNLFIKPSPLPCLSWANSDDVWIKMLNKELKYVHDKSFMQRHPKLQPKMRSILLDWLLEVSEVYTLHRETFYLAQDFFDRFMLTQENVGKTRLQLIGITCLFIASKIEEIYPPKLHEFAYVTDGACDEDDILEMELILLKALNWELCPETVISWLKLYIQMASLKESPNVLEPQFSQDTYIQITQLLDLCILDISSLDYQYGVLAAAAFFHFTSIEVVQKVSGLTWDSIVSCVNWMTPFVRTVSECEAVRLKDFKKVAVEDRHNIQTHVDYLTMLNDAQQTQQQSLARLSPMPPPTDGFLTPPSSTEKPSNH</sequence>
<dbReference type="PANTHER" id="PTHR10177">
    <property type="entry name" value="CYCLINS"/>
    <property type="match status" value="1"/>
</dbReference>
<evidence type="ECO:0000259" key="10">
    <source>
        <dbReference type="SMART" id="SM00385"/>
    </source>
</evidence>
<evidence type="ECO:0000256" key="4">
    <source>
        <dbReference type="ARBA" id="ARBA00022618"/>
    </source>
</evidence>
<evidence type="ECO:0000256" key="8">
    <source>
        <dbReference type="RuleBase" id="RU000383"/>
    </source>
</evidence>
<keyword evidence="4" id="KW-0132">Cell division</keyword>
<keyword evidence="6" id="KW-0539">Nucleus</keyword>
<dbReference type="SUPFAM" id="SSF47954">
    <property type="entry name" value="Cyclin-like"/>
    <property type="match status" value="2"/>
</dbReference>
<evidence type="ECO:0000313" key="12">
    <source>
        <dbReference type="EMBL" id="KAG5857053.1"/>
    </source>
</evidence>
<keyword evidence="7" id="KW-0131">Cell cycle</keyword>
<comment type="subcellular location">
    <subcellularLocation>
        <location evidence="1">Nucleus</location>
    </subcellularLocation>
</comment>
<evidence type="ECO:0000313" key="13">
    <source>
        <dbReference type="Proteomes" id="UP001044222"/>
    </source>
</evidence>
<keyword evidence="3" id="KW-0597">Phosphoprotein</keyword>
<feature type="region of interest" description="Disordered" evidence="9">
    <location>
        <begin position="367"/>
        <end position="396"/>
    </location>
</feature>
<evidence type="ECO:0000256" key="7">
    <source>
        <dbReference type="ARBA" id="ARBA00023306"/>
    </source>
</evidence>
<dbReference type="AlphaFoldDB" id="A0A9D3S6X6"/>
<keyword evidence="5 8" id="KW-0195">Cyclin</keyword>
<dbReference type="CDD" id="cd20582">
    <property type="entry name" value="CYCLIN_CCNE2_rpt2"/>
    <property type="match status" value="1"/>
</dbReference>
<dbReference type="FunFam" id="1.10.472.10:FF:000024">
    <property type="entry name" value="G1/S-specific cyclin-E1"/>
    <property type="match status" value="1"/>
</dbReference>
<dbReference type="InterPro" id="IPR048258">
    <property type="entry name" value="Cyclins_cyclin-box"/>
</dbReference>
<dbReference type="InterPro" id="IPR039361">
    <property type="entry name" value="Cyclin"/>
</dbReference>
<name>A0A9D3S6X6_ANGAN</name>
<evidence type="ECO:0000256" key="3">
    <source>
        <dbReference type="ARBA" id="ARBA00022553"/>
    </source>
</evidence>
<accession>A0A9D3S6X6</accession>
<feature type="compositionally biased region" description="Polar residues" evidence="9">
    <location>
        <begin position="386"/>
        <end position="396"/>
    </location>
</feature>
<evidence type="ECO:0008006" key="14">
    <source>
        <dbReference type="Google" id="ProtNLM"/>
    </source>
</evidence>
<evidence type="ECO:0000256" key="1">
    <source>
        <dbReference type="ARBA" id="ARBA00004123"/>
    </source>
</evidence>
<dbReference type="InterPro" id="IPR006671">
    <property type="entry name" value="Cyclin_N"/>
</dbReference>
<dbReference type="InterPro" id="IPR013763">
    <property type="entry name" value="Cyclin-like_dom"/>
</dbReference>
<evidence type="ECO:0000259" key="11">
    <source>
        <dbReference type="SMART" id="SM01332"/>
    </source>
</evidence>
<organism evidence="12 13">
    <name type="scientific">Anguilla anguilla</name>
    <name type="common">European freshwater eel</name>
    <name type="synonym">Muraena anguilla</name>
    <dbReference type="NCBI Taxonomy" id="7936"/>
    <lineage>
        <taxon>Eukaryota</taxon>
        <taxon>Metazoa</taxon>
        <taxon>Chordata</taxon>
        <taxon>Craniata</taxon>
        <taxon>Vertebrata</taxon>
        <taxon>Euteleostomi</taxon>
        <taxon>Actinopterygii</taxon>
        <taxon>Neopterygii</taxon>
        <taxon>Teleostei</taxon>
        <taxon>Anguilliformes</taxon>
        <taxon>Anguillidae</taxon>
        <taxon>Anguilla</taxon>
    </lineage>
</organism>
<dbReference type="Pfam" id="PF02984">
    <property type="entry name" value="Cyclin_C"/>
    <property type="match status" value="1"/>
</dbReference>
<proteinExistence type="inferred from homology"/>
<dbReference type="InterPro" id="IPR004367">
    <property type="entry name" value="Cyclin_C-dom"/>
</dbReference>
<comment type="similarity">
    <text evidence="2">Belongs to the cyclin family. Cyclin E subfamily.</text>
</comment>
<protein>
    <recommendedName>
        <fullName evidence="14">Cyclin N-terminal domain-containing protein</fullName>
    </recommendedName>
</protein>
<evidence type="ECO:0000256" key="5">
    <source>
        <dbReference type="ARBA" id="ARBA00023127"/>
    </source>
</evidence>
<gene>
    <name evidence="12" type="ORF">ANANG_G00014490</name>
</gene>
<comment type="caution">
    <text evidence="12">The sequence shown here is derived from an EMBL/GenBank/DDBJ whole genome shotgun (WGS) entry which is preliminary data.</text>
</comment>
<dbReference type="SMART" id="SM01332">
    <property type="entry name" value="Cyclin_C"/>
    <property type="match status" value="1"/>
</dbReference>
<evidence type="ECO:0000256" key="9">
    <source>
        <dbReference type="SAM" id="MobiDB-lite"/>
    </source>
</evidence>
<reference evidence="12" key="1">
    <citation type="submission" date="2021-01" db="EMBL/GenBank/DDBJ databases">
        <title>A chromosome-scale assembly of European eel, Anguilla anguilla.</title>
        <authorList>
            <person name="Henkel C."/>
            <person name="Jong-Raadsen S.A."/>
            <person name="Dufour S."/>
            <person name="Weltzien F.-A."/>
            <person name="Palstra A.P."/>
            <person name="Pelster B."/>
            <person name="Spaink H.P."/>
            <person name="Van Den Thillart G.E."/>
            <person name="Jansen H."/>
            <person name="Zahm M."/>
            <person name="Klopp C."/>
            <person name="Cedric C."/>
            <person name="Louis A."/>
            <person name="Berthelot C."/>
            <person name="Parey E."/>
            <person name="Roest Crollius H."/>
            <person name="Montfort J."/>
            <person name="Robinson-Rechavi M."/>
            <person name="Bucao C."/>
            <person name="Bouchez O."/>
            <person name="Gislard M."/>
            <person name="Lluch J."/>
            <person name="Milhes M."/>
            <person name="Lampietro C."/>
            <person name="Lopez Roques C."/>
            <person name="Donnadieu C."/>
            <person name="Braasch I."/>
            <person name="Desvignes T."/>
            <person name="Postlethwait J."/>
            <person name="Bobe J."/>
            <person name="Guiguen Y."/>
            <person name="Dirks R."/>
        </authorList>
    </citation>
    <scope>NUCLEOTIDE SEQUENCE</scope>
    <source>
        <strain evidence="12">Tag_6206</strain>
        <tissue evidence="12">Liver</tissue>
    </source>
</reference>
<dbReference type="Gene3D" id="1.10.472.10">
    <property type="entry name" value="Cyclin-like"/>
    <property type="match status" value="2"/>
</dbReference>
<evidence type="ECO:0000256" key="2">
    <source>
        <dbReference type="ARBA" id="ARBA00007143"/>
    </source>
</evidence>
<dbReference type="EMBL" id="JAFIRN010000001">
    <property type="protein sequence ID" value="KAG5857053.1"/>
    <property type="molecule type" value="Genomic_DNA"/>
</dbReference>
<dbReference type="OMA" id="WPPTISG"/>
<keyword evidence="13" id="KW-1185">Reference proteome</keyword>
<dbReference type="PROSITE" id="PS00292">
    <property type="entry name" value="CYCLINS"/>
    <property type="match status" value="1"/>
</dbReference>
<dbReference type="Pfam" id="PF00134">
    <property type="entry name" value="Cyclin_N"/>
    <property type="match status" value="1"/>
</dbReference>
<dbReference type="InterPro" id="IPR036915">
    <property type="entry name" value="Cyclin-like_sf"/>
</dbReference>